<sequence length="96" mass="11040">MWHSHIEVHDSYLIKDHKPGTMRSVLLTIRNFLKWCKDTRQASEHALDEADRMLAGCLTATCQEVQQREVKMRMLESTTLSLDPVLARTSARASGW</sequence>
<comment type="caution">
    <text evidence="1">The sequence shown here is derived from an EMBL/GenBank/DDBJ whole genome shotgun (WGS) entry which is preliminary data.</text>
</comment>
<organism evidence="1 2">
    <name type="scientific">Dreissena polymorpha</name>
    <name type="common">Zebra mussel</name>
    <name type="synonym">Mytilus polymorpha</name>
    <dbReference type="NCBI Taxonomy" id="45954"/>
    <lineage>
        <taxon>Eukaryota</taxon>
        <taxon>Metazoa</taxon>
        <taxon>Spiralia</taxon>
        <taxon>Lophotrochozoa</taxon>
        <taxon>Mollusca</taxon>
        <taxon>Bivalvia</taxon>
        <taxon>Autobranchia</taxon>
        <taxon>Heteroconchia</taxon>
        <taxon>Euheterodonta</taxon>
        <taxon>Imparidentia</taxon>
        <taxon>Neoheterodontei</taxon>
        <taxon>Myida</taxon>
        <taxon>Dreissenoidea</taxon>
        <taxon>Dreissenidae</taxon>
        <taxon>Dreissena</taxon>
    </lineage>
</organism>
<reference evidence="1" key="1">
    <citation type="journal article" date="2019" name="bioRxiv">
        <title>The Genome of the Zebra Mussel, Dreissena polymorpha: A Resource for Invasive Species Research.</title>
        <authorList>
            <person name="McCartney M.A."/>
            <person name="Auch B."/>
            <person name="Kono T."/>
            <person name="Mallez S."/>
            <person name="Zhang Y."/>
            <person name="Obille A."/>
            <person name="Becker A."/>
            <person name="Abrahante J.E."/>
            <person name="Garbe J."/>
            <person name="Badalamenti J.P."/>
            <person name="Herman A."/>
            <person name="Mangelson H."/>
            <person name="Liachko I."/>
            <person name="Sullivan S."/>
            <person name="Sone E.D."/>
            <person name="Koren S."/>
            <person name="Silverstein K.A.T."/>
            <person name="Beckman K.B."/>
            <person name="Gohl D.M."/>
        </authorList>
    </citation>
    <scope>NUCLEOTIDE SEQUENCE</scope>
    <source>
        <strain evidence="1">Duluth1</strain>
        <tissue evidence="1">Whole animal</tissue>
    </source>
</reference>
<name>A0A9D4L3Y1_DREPO</name>
<protein>
    <submittedName>
        <fullName evidence="1">Uncharacterized protein</fullName>
    </submittedName>
</protein>
<dbReference type="AlphaFoldDB" id="A0A9D4L3Y1"/>
<evidence type="ECO:0000313" key="1">
    <source>
        <dbReference type="EMBL" id="KAH3851497.1"/>
    </source>
</evidence>
<reference evidence="1" key="2">
    <citation type="submission" date="2020-11" db="EMBL/GenBank/DDBJ databases">
        <authorList>
            <person name="McCartney M.A."/>
            <person name="Auch B."/>
            <person name="Kono T."/>
            <person name="Mallez S."/>
            <person name="Becker A."/>
            <person name="Gohl D.M."/>
            <person name="Silverstein K.A.T."/>
            <person name="Koren S."/>
            <person name="Bechman K.B."/>
            <person name="Herman A."/>
            <person name="Abrahante J.E."/>
            <person name="Garbe J."/>
        </authorList>
    </citation>
    <scope>NUCLEOTIDE SEQUENCE</scope>
    <source>
        <strain evidence="1">Duluth1</strain>
        <tissue evidence="1">Whole animal</tissue>
    </source>
</reference>
<dbReference type="EMBL" id="JAIWYP010000003">
    <property type="protein sequence ID" value="KAH3851497.1"/>
    <property type="molecule type" value="Genomic_DNA"/>
</dbReference>
<evidence type="ECO:0000313" key="2">
    <source>
        <dbReference type="Proteomes" id="UP000828390"/>
    </source>
</evidence>
<proteinExistence type="predicted"/>
<keyword evidence="2" id="KW-1185">Reference proteome</keyword>
<dbReference type="Proteomes" id="UP000828390">
    <property type="component" value="Unassembled WGS sequence"/>
</dbReference>
<gene>
    <name evidence="1" type="ORF">DPMN_093979</name>
</gene>
<accession>A0A9D4L3Y1</accession>